<keyword evidence="2" id="KW-0223">Dioxygenase</keyword>
<accession>A0A1M7Y1C6</accession>
<dbReference type="InterPro" id="IPR029068">
    <property type="entry name" value="Glyas_Bleomycin-R_OHBP_Dase"/>
</dbReference>
<dbReference type="AlphaFoldDB" id="A0A1M7Y1C6"/>
<dbReference type="SUPFAM" id="SSF54593">
    <property type="entry name" value="Glyoxalase/Bleomycin resistance protein/Dihydroxybiphenyl dioxygenase"/>
    <property type="match status" value="1"/>
</dbReference>
<evidence type="ECO:0000313" key="3">
    <source>
        <dbReference type="Proteomes" id="UP000184612"/>
    </source>
</evidence>
<sequence length="133" mass="15053">MESNKKENLPQINLSMVVLDSNDIKALADFYIRLLGWEKEHEEEGVWISIVSPLKGTKLGFQSNEDYVPPVWPEEKDKQQQMMHLDFEVGSKDNLEVAVQHALACGARKAPNQYSDQWVVMLDPAGHPFCLAG</sequence>
<dbReference type="OrthoDB" id="1645442at2"/>
<dbReference type="STRING" id="1121345.SAMN02745217_00982"/>
<evidence type="ECO:0000259" key="1">
    <source>
        <dbReference type="Pfam" id="PF18029"/>
    </source>
</evidence>
<evidence type="ECO:0000313" key="2">
    <source>
        <dbReference type="EMBL" id="SHO45518.1"/>
    </source>
</evidence>
<proteinExistence type="predicted"/>
<reference evidence="2 3" key="1">
    <citation type="submission" date="2016-12" db="EMBL/GenBank/DDBJ databases">
        <authorList>
            <person name="Song W.-J."/>
            <person name="Kurnit D.M."/>
        </authorList>
    </citation>
    <scope>NUCLEOTIDE SEQUENCE [LARGE SCALE GENOMIC DNA]</scope>
    <source>
        <strain evidence="2 3">DSM 12503</strain>
    </source>
</reference>
<dbReference type="Pfam" id="PF18029">
    <property type="entry name" value="Glyoxalase_6"/>
    <property type="match status" value="1"/>
</dbReference>
<dbReference type="Proteomes" id="UP000184612">
    <property type="component" value="Unassembled WGS sequence"/>
</dbReference>
<feature type="domain" description="Glyoxalase-like" evidence="1">
    <location>
        <begin position="16"/>
        <end position="131"/>
    </location>
</feature>
<name>A0A1M7Y1C6_9FIRM</name>
<dbReference type="EMBL" id="FRFD01000003">
    <property type="protein sequence ID" value="SHO45518.1"/>
    <property type="molecule type" value="Genomic_DNA"/>
</dbReference>
<dbReference type="PANTHER" id="PTHR35908">
    <property type="entry name" value="HYPOTHETICAL FUSION PROTEIN"/>
    <property type="match status" value="1"/>
</dbReference>
<organism evidence="2 3">
    <name type="scientific">Anaerocolumna xylanovorans DSM 12503</name>
    <dbReference type="NCBI Taxonomy" id="1121345"/>
    <lineage>
        <taxon>Bacteria</taxon>
        <taxon>Bacillati</taxon>
        <taxon>Bacillota</taxon>
        <taxon>Clostridia</taxon>
        <taxon>Lachnospirales</taxon>
        <taxon>Lachnospiraceae</taxon>
        <taxon>Anaerocolumna</taxon>
    </lineage>
</organism>
<dbReference type="PANTHER" id="PTHR35908:SF1">
    <property type="entry name" value="CONSERVED PROTEIN"/>
    <property type="match status" value="1"/>
</dbReference>
<keyword evidence="2" id="KW-0560">Oxidoreductase</keyword>
<gene>
    <name evidence="2" type="ORF">SAMN02745217_00982</name>
</gene>
<keyword evidence="3" id="KW-1185">Reference proteome</keyword>
<dbReference type="RefSeq" id="WP_073587622.1">
    <property type="nucleotide sequence ID" value="NZ_FRFD01000003.1"/>
</dbReference>
<dbReference type="GO" id="GO:0051213">
    <property type="term" value="F:dioxygenase activity"/>
    <property type="evidence" value="ECO:0007669"/>
    <property type="project" value="UniProtKB-KW"/>
</dbReference>
<dbReference type="Gene3D" id="3.10.180.10">
    <property type="entry name" value="2,3-Dihydroxybiphenyl 1,2-Dioxygenase, domain 1"/>
    <property type="match status" value="1"/>
</dbReference>
<dbReference type="InterPro" id="IPR041581">
    <property type="entry name" value="Glyoxalase_6"/>
</dbReference>
<protein>
    <submittedName>
        <fullName evidence="2">Catechol 2,3-dioxygenase</fullName>
    </submittedName>
</protein>